<keyword evidence="4" id="KW-1185">Reference proteome</keyword>
<reference evidence="3 4" key="1">
    <citation type="submission" date="2015-04" db="EMBL/GenBank/DDBJ databases">
        <title>The draft genome sequence of Erythrobacr gangjinensis K7-2.</title>
        <authorList>
            <person name="Zhuang L."/>
            <person name="Liu Y."/>
            <person name="Shao Z."/>
        </authorList>
    </citation>
    <scope>NUCLEOTIDE SEQUENCE [LARGE SCALE GENOMIC DNA]</scope>
    <source>
        <strain evidence="3 4">K7-2</strain>
    </source>
</reference>
<evidence type="ECO:0000256" key="1">
    <source>
        <dbReference type="SAM" id="SignalP"/>
    </source>
</evidence>
<dbReference type="SUPFAM" id="SSF52833">
    <property type="entry name" value="Thioredoxin-like"/>
    <property type="match status" value="1"/>
</dbReference>
<dbReference type="Pfam" id="PF13462">
    <property type="entry name" value="Thioredoxin_4"/>
    <property type="match status" value="1"/>
</dbReference>
<evidence type="ECO:0000313" key="3">
    <source>
        <dbReference type="EMBL" id="KLE32327.1"/>
    </source>
</evidence>
<dbReference type="Proteomes" id="UP000053070">
    <property type="component" value="Unassembled WGS sequence"/>
</dbReference>
<protein>
    <recommendedName>
        <fullName evidence="2">Thioredoxin-like fold domain-containing protein</fullName>
    </recommendedName>
</protein>
<feature type="signal peptide" evidence="1">
    <location>
        <begin position="1"/>
        <end position="16"/>
    </location>
</feature>
<name>A0A0G9MNN2_9SPHN</name>
<organism evidence="3 4">
    <name type="scientific">Aurantiacibacter gangjinensis</name>
    <dbReference type="NCBI Taxonomy" id="502682"/>
    <lineage>
        <taxon>Bacteria</taxon>
        <taxon>Pseudomonadati</taxon>
        <taxon>Pseudomonadota</taxon>
        <taxon>Alphaproteobacteria</taxon>
        <taxon>Sphingomonadales</taxon>
        <taxon>Erythrobacteraceae</taxon>
        <taxon>Aurantiacibacter</taxon>
    </lineage>
</organism>
<feature type="chain" id="PRO_5002579274" description="Thioredoxin-like fold domain-containing protein" evidence="1">
    <location>
        <begin position="17"/>
        <end position="226"/>
    </location>
</feature>
<sequence>MGLAALFLLPTAPAMAQNWNAEFADTGQGIRVGDAEAPLQIVSYSSYTCPHCAQFERQSEAELRYFFVHEGFAALEVRHMIRNPVDLAAALLTECGDTDRFFDNHKAIMASQQDWLTTAQGLTHAQIQRWNAGTVPARMRAIASDLGFYDIMEGRGYSRTEMDRCLSDQPKAEAISALSSANLDEYPIQGTPSFVVNGELLEGVHSWEGLRAVLQAIRTGASAPQE</sequence>
<dbReference type="InterPro" id="IPR012336">
    <property type="entry name" value="Thioredoxin-like_fold"/>
</dbReference>
<dbReference type="AlphaFoldDB" id="A0A0G9MNN2"/>
<dbReference type="PATRIC" id="fig|502682.8.peg.2466"/>
<proteinExistence type="predicted"/>
<evidence type="ECO:0000313" key="4">
    <source>
        <dbReference type="Proteomes" id="UP000053070"/>
    </source>
</evidence>
<dbReference type="InterPro" id="IPR036249">
    <property type="entry name" value="Thioredoxin-like_sf"/>
</dbReference>
<dbReference type="EMBL" id="LBHC01000002">
    <property type="protein sequence ID" value="KLE32327.1"/>
    <property type="molecule type" value="Genomic_DNA"/>
</dbReference>
<gene>
    <name evidence="3" type="ORF">AAW01_12095</name>
</gene>
<evidence type="ECO:0000259" key="2">
    <source>
        <dbReference type="Pfam" id="PF13462"/>
    </source>
</evidence>
<accession>A0A0G9MNN2</accession>
<dbReference type="Gene3D" id="1.10.40.110">
    <property type="match status" value="1"/>
</dbReference>
<feature type="domain" description="Thioredoxin-like fold" evidence="2">
    <location>
        <begin position="26"/>
        <end position="215"/>
    </location>
</feature>
<dbReference type="STRING" id="502682.BMF35_a1414"/>
<keyword evidence="1" id="KW-0732">Signal</keyword>
<dbReference type="Gene3D" id="3.40.30.10">
    <property type="entry name" value="Glutaredoxin"/>
    <property type="match status" value="1"/>
</dbReference>
<comment type="caution">
    <text evidence="3">The sequence shown here is derived from an EMBL/GenBank/DDBJ whole genome shotgun (WGS) entry which is preliminary data.</text>
</comment>